<dbReference type="SUPFAM" id="SSF57850">
    <property type="entry name" value="RING/U-box"/>
    <property type="match status" value="1"/>
</dbReference>
<feature type="region of interest" description="Disordered" evidence="10">
    <location>
        <begin position="21"/>
        <end position="85"/>
    </location>
</feature>
<dbReference type="Gramene" id="CDP06367">
    <property type="protein sequence ID" value="CDP06367"/>
    <property type="gene ID" value="GSCOC_T00023187001"/>
</dbReference>
<dbReference type="PROSITE" id="PS50089">
    <property type="entry name" value="ZF_RING_2"/>
    <property type="match status" value="1"/>
</dbReference>
<evidence type="ECO:0000259" key="12">
    <source>
        <dbReference type="PROSITE" id="PS50089"/>
    </source>
</evidence>
<evidence type="ECO:0000256" key="2">
    <source>
        <dbReference type="ARBA" id="ARBA00022692"/>
    </source>
</evidence>
<gene>
    <name evidence="13" type="ORF">GSCOC_T00023187001</name>
</gene>
<evidence type="ECO:0000313" key="13">
    <source>
        <dbReference type="EMBL" id="CDP06367.1"/>
    </source>
</evidence>
<dbReference type="InterPro" id="IPR001841">
    <property type="entry name" value="Znf_RING"/>
</dbReference>
<keyword evidence="4 9" id="KW-0863">Zinc-finger</keyword>
<feature type="region of interest" description="Disordered" evidence="10">
    <location>
        <begin position="227"/>
        <end position="269"/>
    </location>
</feature>
<dbReference type="GO" id="GO:1904294">
    <property type="term" value="P:positive regulation of ERAD pathway"/>
    <property type="evidence" value="ECO:0007669"/>
    <property type="project" value="InterPro"/>
</dbReference>
<proteinExistence type="predicted"/>
<feature type="compositionally biased region" description="Basic residues" evidence="10">
    <location>
        <begin position="72"/>
        <end position="81"/>
    </location>
</feature>
<keyword evidence="14" id="KW-1185">Reference proteome</keyword>
<dbReference type="PROSITE" id="PS00518">
    <property type="entry name" value="ZF_RING_1"/>
    <property type="match status" value="1"/>
</dbReference>
<dbReference type="InParanoid" id="A0A068UDL3"/>
<dbReference type="InterPro" id="IPR013083">
    <property type="entry name" value="Znf_RING/FYVE/PHD"/>
</dbReference>
<dbReference type="Gene3D" id="3.30.40.10">
    <property type="entry name" value="Zinc/RING finger domain, C3HC4 (zinc finger)"/>
    <property type="match status" value="1"/>
</dbReference>
<keyword evidence="7 11" id="KW-1133">Transmembrane helix</keyword>
<accession>A0A068UDL3</accession>
<evidence type="ECO:0000256" key="6">
    <source>
        <dbReference type="ARBA" id="ARBA00022833"/>
    </source>
</evidence>
<feature type="transmembrane region" description="Helical" evidence="11">
    <location>
        <begin position="286"/>
        <end position="313"/>
    </location>
</feature>
<evidence type="ECO:0000256" key="11">
    <source>
        <dbReference type="SAM" id="Phobius"/>
    </source>
</evidence>
<evidence type="ECO:0000256" key="3">
    <source>
        <dbReference type="ARBA" id="ARBA00022723"/>
    </source>
</evidence>
<comment type="subcellular location">
    <subcellularLocation>
        <location evidence="1">Membrane</location>
        <topology evidence="1">Multi-pass membrane protein</topology>
    </subcellularLocation>
</comment>
<evidence type="ECO:0000256" key="10">
    <source>
        <dbReference type="SAM" id="MobiDB-lite"/>
    </source>
</evidence>
<organism evidence="13 14">
    <name type="scientific">Coffea canephora</name>
    <name type="common">Robusta coffee</name>
    <dbReference type="NCBI Taxonomy" id="49390"/>
    <lineage>
        <taxon>Eukaryota</taxon>
        <taxon>Viridiplantae</taxon>
        <taxon>Streptophyta</taxon>
        <taxon>Embryophyta</taxon>
        <taxon>Tracheophyta</taxon>
        <taxon>Spermatophyta</taxon>
        <taxon>Magnoliopsida</taxon>
        <taxon>eudicotyledons</taxon>
        <taxon>Gunneridae</taxon>
        <taxon>Pentapetalae</taxon>
        <taxon>asterids</taxon>
        <taxon>lamiids</taxon>
        <taxon>Gentianales</taxon>
        <taxon>Rubiaceae</taxon>
        <taxon>Ixoroideae</taxon>
        <taxon>Gardenieae complex</taxon>
        <taxon>Bertiereae - Coffeeae clade</taxon>
        <taxon>Coffeeae</taxon>
        <taxon>Coffea</taxon>
    </lineage>
</organism>
<evidence type="ECO:0000256" key="1">
    <source>
        <dbReference type="ARBA" id="ARBA00004141"/>
    </source>
</evidence>
<dbReference type="PANTHER" id="PTHR15860">
    <property type="entry name" value="UNCHARACTERIZED RING FINGER-CONTAINING PROTEIN"/>
    <property type="match status" value="1"/>
</dbReference>
<dbReference type="CDD" id="cd16532">
    <property type="entry name" value="RING-HC_RNFT1-like"/>
    <property type="match status" value="1"/>
</dbReference>
<dbReference type="SMART" id="SM00184">
    <property type="entry name" value="RING"/>
    <property type="match status" value="1"/>
</dbReference>
<dbReference type="EMBL" id="HG739106">
    <property type="protein sequence ID" value="CDP06367.1"/>
    <property type="molecule type" value="Genomic_DNA"/>
</dbReference>
<feature type="compositionally biased region" description="Low complexity" evidence="10">
    <location>
        <begin position="51"/>
        <end position="71"/>
    </location>
</feature>
<dbReference type="AlphaFoldDB" id="A0A068UDL3"/>
<keyword evidence="2 11" id="KW-0812">Transmembrane</keyword>
<dbReference type="PANTHER" id="PTHR15860:SF27">
    <property type="entry name" value="RING_U-BOX SUPERFAMILY PROTEIN"/>
    <property type="match status" value="1"/>
</dbReference>
<feature type="transmembrane region" description="Helical" evidence="11">
    <location>
        <begin position="421"/>
        <end position="441"/>
    </location>
</feature>
<protein>
    <recommendedName>
        <fullName evidence="12">RING-type domain-containing protein</fullName>
    </recommendedName>
</protein>
<reference evidence="14" key="1">
    <citation type="journal article" date="2014" name="Science">
        <title>The coffee genome provides insight into the convergent evolution of caffeine biosynthesis.</title>
        <authorList>
            <person name="Denoeud F."/>
            <person name="Carretero-Paulet L."/>
            <person name="Dereeper A."/>
            <person name="Droc G."/>
            <person name="Guyot R."/>
            <person name="Pietrella M."/>
            <person name="Zheng C."/>
            <person name="Alberti A."/>
            <person name="Anthony F."/>
            <person name="Aprea G."/>
            <person name="Aury J.M."/>
            <person name="Bento P."/>
            <person name="Bernard M."/>
            <person name="Bocs S."/>
            <person name="Campa C."/>
            <person name="Cenci A."/>
            <person name="Combes M.C."/>
            <person name="Crouzillat D."/>
            <person name="Da Silva C."/>
            <person name="Daddiego L."/>
            <person name="De Bellis F."/>
            <person name="Dussert S."/>
            <person name="Garsmeur O."/>
            <person name="Gayraud T."/>
            <person name="Guignon V."/>
            <person name="Jahn K."/>
            <person name="Jamilloux V."/>
            <person name="Joet T."/>
            <person name="Labadie K."/>
            <person name="Lan T."/>
            <person name="Leclercq J."/>
            <person name="Lepelley M."/>
            <person name="Leroy T."/>
            <person name="Li L.T."/>
            <person name="Librado P."/>
            <person name="Lopez L."/>
            <person name="Munoz A."/>
            <person name="Noel B."/>
            <person name="Pallavicini A."/>
            <person name="Perrotta G."/>
            <person name="Poncet V."/>
            <person name="Pot D."/>
            <person name="Priyono X."/>
            <person name="Rigoreau M."/>
            <person name="Rouard M."/>
            <person name="Rozas J."/>
            <person name="Tranchant-Dubreuil C."/>
            <person name="VanBuren R."/>
            <person name="Zhang Q."/>
            <person name="Andrade A.C."/>
            <person name="Argout X."/>
            <person name="Bertrand B."/>
            <person name="de Kochko A."/>
            <person name="Graziosi G."/>
            <person name="Henry R.J."/>
            <person name="Jayarama X."/>
            <person name="Ming R."/>
            <person name="Nagai C."/>
            <person name="Rounsley S."/>
            <person name="Sankoff D."/>
            <person name="Giuliano G."/>
            <person name="Albert V.A."/>
            <person name="Wincker P."/>
            <person name="Lashermes P."/>
        </authorList>
    </citation>
    <scope>NUCLEOTIDE SEQUENCE [LARGE SCALE GENOMIC DNA]</scope>
    <source>
        <strain evidence="14">cv. DH200-94</strain>
    </source>
</reference>
<feature type="transmembrane region" description="Helical" evidence="11">
    <location>
        <begin position="375"/>
        <end position="400"/>
    </location>
</feature>
<evidence type="ECO:0000256" key="4">
    <source>
        <dbReference type="ARBA" id="ARBA00022771"/>
    </source>
</evidence>
<dbReference type="GO" id="GO:0061630">
    <property type="term" value="F:ubiquitin protein ligase activity"/>
    <property type="evidence" value="ECO:0007669"/>
    <property type="project" value="InterPro"/>
</dbReference>
<feature type="transmembrane region" description="Helical" evidence="11">
    <location>
        <begin position="334"/>
        <end position="355"/>
    </location>
</feature>
<dbReference type="GO" id="GO:0008270">
    <property type="term" value="F:zinc ion binding"/>
    <property type="evidence" value="ECO:0007669"/>
    <property type="project" value="UniProtKB-KW"/>
</dbReference>
<dbReference type="InterPro" id="IPR017907">
    <property type="entry name" value="Znf_RING_CS"/>
</dbReference>
<evidence type="ECO:0000256" key="9">
    <source>
        <dbReference type="PROSITE-ProRule" id="PRU00175"/>
    </source>
</evidence>
<dbReference type="OMA" id="WFERELM"/>
<keyword evidence="6" id="KW-0862">Zinc</keyword>
<dbReference type="FunCoup" id="A0A068UDL3">
    <property type="interactions" value="2350"/>
</dbReference>
<keyword evidence="8 11" id="KW-0472">Membrane</keyword>
<name>A0A068UDL3_COFCA</name>
<evidence type="ECO:0000256" key="7">
    <source>
        <dbReference type="ARBA" id="ARBA00022989"/>
    </source>
</evidence>
<keyword evidence="5" id="KW-0833">Ubl conjugation pathway</keyword>
<evidence type="ECO:0000313" key="14">
    <source>
        <dbReference type="Proteomes" id="UP000295252"/>
    </source>
</evidence>
<sequence>MSTDFAKPFSTEFQSLTRVRFRVRGSSSSSSSTRMEASVGNNTDAAYRPTGASAPNNSYSNNTSNHHNSTSGHHHPHHPPRRFGGMQLSASSIFRSPLSALLEYSGILRNRPSSSSDSHHHHHHHYNSTLLNASGVSRPYHDDHLQSRLLLDNSSSAVPASLNISNATGAPGGEVSIRIIGAGEQDHLDRVSAPLPSPAAASTPAPLREVNAQNEVFLQPISRTTSSVSLEGQGDRGVGLGVPNRIPHPTATNVDTEAGDIPGSNNRDSSYQRYDIQQAARWIEQVLPFSLLLLVVFIRQHLQGFFVTIWIAAVMFKSNDILRKQTALKGERKISVLIGISLVFTLHVVGVYWWYWNDDLLSPLVMLPPKAIPPFWHAIFIIMVNDTLVRQAAMILKCILLMYYKNSRGRSYRKQGQMLTLVEYLLLLYRALLPAPVWYRFFLNKEYGSLFSSLMTGLYLTFKLTSVVEKVQCFFTALKALSCKEIHYGAYATSEQVNAAGDLCAICQEKMHAPILLRCKHIFCEDCVSEWFERERTCPLCRALVKPADLRSFGDGSTSLFFQLF</sequence>
<dbReference type="GO" id="GO:0016020">
    <property type="term" value="C:membrane"/>
    <property type="evidence" value="ECO:0007669"/>
    <property type="project" value="UniProtKB-SubCell"/>
</dbReference>
<feature type="domain" description="RING-type" evidence="12">
    <location>
        <begin position="504"/>
        <end position="542"/>
    </location>
</feature>
<dbReference type="PhylomeDB" id="A0A068UDL3"/>
<evidence type="ECO:0000256" key="5">
    <source>
        <dbReference type="ARBA" id="ARBA00022786"/>
    </source>
</evidence>
<keyword evidence="3" id="KW-0479">Metal-binding</keyword>
<dbReference type="OrthoDB" id="9049620at2759"/>
<dbReference type="InterPro" id="IPR044235">
    <property type="entry name" value="RNFT1/2"/>
</dbReference>
<evidence type="ECO:0000256" key="8">
    <source>
        <dbReference type="ARBA" id="ARBA00023136"/>
    </source>
</evidence>
<dbReference type="Proteomes" id="UP000295252">
    <property type="component" value="Chromosome VIII"/>
</dbReference>
<dbReference type="Pfam" id="PF13639">
    <property type="entry name" value="zf-RING_2"/>
    <property type="match status" value="1"/>
</dbReference>
<feature type="compositionally biased region" description="Polar residues" evidence="10">
    <location>
        <begin position="33"/>
        <end position="44"/>
    </location>
</feature>